<dbReference type="PROSITE" id="PS00501">
    <property type="entry name" value="SPASE_I_1"/>
    <property type="match status" value="1"/>
</dbReference>
<evidence type="ECO:0000256" key="5">
    <source>
        <dbReference type="ARBA" id="ARBA00022801"/>
    </source>
</evidence>
<evidence type="ECO:0000313" key="10">
    <source>
        <dbReference type="Proteomes" id="UP000177871"/>
    </source>
</evidence>
<evidence type="ECO:0000259" key="8">
    <source>
        <dbReference type="Pfam" id="PF10502"/>
    </source>
</evidence>
<dbReference type="Proteomes" id="UP000177871">
    <property type="component" value="Unassembled WGS sequence"/>
</dbReference>
<sequence>MDSLKSVFGVFWDFIEAIVFALAIFVVVYLFLFQPNQVKGGSMYPTFKDGQFIFTDKVTYRFGPPKRGDVVVFRSPKNSEIDFIKRIIGLSGETIKISAGKVYVNGALLDESDYLGLDVNTGPEAALGENQEFVIPEGKYFVMGDNREHSSDSRDFGPVVPSEFVGRVFFRYWPISDFGKTETPQYQITQGS</sequence>
<evidence type="ECO:0000256" key="6">
    <source>
        <dbReference type="PIRSR" id="PIRSR600223-1"/>
    </source>
</evidence>
<dbReference type="InterPro" id="IPR019533">
    <property type="entry name" value="Peptidase_S26"/>
</dbReference>
<dbReference type="PANTHER" id="PTHR43390">
    <property type="entry name" value="SIGNAL PEPTIDASE I"/>
    <property type="match status" value="1"/>
</dbReference>
<keyword evidence="7" id="KW-0812">Transmembrane</keyword>
<feature type="active site" evidence="6">
    <location>
        <position position="85"/>
    </location>
</feature>
<feature type="domain" description="Peptidase S26" evidence="8">
    <location>
        <begin position="12"/>
        <end position="173"/>
    </location>
</feature>
<dbReference type="GO" id="GO:0004252">
    <property type="term" value="F:serine-type endopeptidase activity"/>
    <property type="evidence" value="ECO:0007669"/>
    <property type="project" value="InterPro"/>
</dbReference>
<protein>
    <recommendedName>
        <fullName evidence="3 7">Signal peptidase I</fullName>
        <ecNumber evidence="3 7">3.4.21.89</ecNumber>
    </recommendedName>
</protein>
<name>A0A1F6A5I5_9BACT</name>
<dbReference type="SUPFAM" id="SSF51306">
    <property type="entry name" value="LexA/Signal peptidase"/>
    <property type="match status" value="1"/>
</dbReference>
<dbReference type="Gene3D" id="2.10.109.10">
    <property type="entry name" value="Umud Fragment, subunit A"/>
    <property type="match status" value="1"/>
</dbReference>
<feature type="transmembrane region" description="Helical" evidence="7">
    <location>
        <begin position="12"/>
        <end position="33"/>
    </location>
</feature>
<keyword evidence="7" id="KW-0472">Membrane</keyword>
<dbReference type="STRING" id="1798381.A2721_00990"/>
<proteinExistence type="inferred from homology"/>
<dbReference type="PANTHER" id="PTHR43390:SF1">
    <property type="entry name" value="CHLOROPLAST PROCESSING PEPTIDASE"/>
    <property type="match status" value="1"/>
</dbReference>
<organism evidence="9 10">
    <name type="scientific">Candidatus Gottesmanbacteria bacterium RIFCSPHIGHO2_01_FULL_47_48</name>
    <dbReference type="NCBI Taxonomy" id="1798381"/>
    <lineage>
        <taxon>Bacteria</taxon>
        <taxon>Candidatus Gottesmaniibacteriota</taxon>
    </lineage>
</organism>
<dbReference type="GO" id="GO:0009003">
    <property type="term" value="F:signal peptidase activity"/>
    <property type="evidence" value="ECO:0007669"/>
    <property type="project" value="UniProtKB-EC"/>
</dbReference>
<dbReference type="AlphaFoldDB" id="A0A1F6A5I5"/>
<keyword evidence="4 7" id="KW-0645">Protease</keyword>
<dbReference type="InterPro" id="IPR000223">
    <property type="entry name" value="Pept_S26A_signal_pept_1"/>
</dbReference>
<dbReference type="PRINTS" id="PR00727">
    <property type="entry name" value="LEADERPTASE"/>
</dbReference>
<keyword evidence="5 7" id="KW-0378">Hydrolase</keyword>
<dbReference type="GO" id="GO:0016020">
    <property type="term" value="C:membrane"/>
    <property type="evidence" value="ECO:0007669"/>
    <property type="project" value="UniProtKB-SubCell"/>
</dbReference>
<accession>A0A1F6A5I5</accession>
<dbReference type="CDD" id="cd06530">
    <property type="entry name" value="S26_SPase_I"/>
    <property type="match status" value="1"/>
</dbReference>
<dbReference type="InterPro" id="IPR019758">
    <property type="entry name" value="Pept_S26A_signal_pept_1_CS"/>
</dbReference>
<evidence type="ECO:0000256" key="2">
    <source>
        <dbReference type="ARBA" id="ARBA00009370"/>
    </source>
</evidence>
<dbReference type="EMBL" id="MFJK01000004">
    <property type="protein sequence ID" value="OGG19744.1"/>
    <property type="molecule type" value="Genomic_DNA"/>
</dbReference>
<dbReference type="InterPro" id="IPR036286">
    <property type="entry name" value="LexA/Signal_pep-like_sf"/>
</dbReference>
<comment type="subcellular location">
    <subcellularLocation>
        <location evidence="7">Membrane</location>
        <topology evidence="7">Single-pass type II membrane protein</topology>
    </subcellularLocation>
</comment>
<comment type="caution">
    <text evidence="9">The sequence shown here is derived from an EMBL/GenBank/DDBJ whole genome shotgun (WGS) entry which is preliminary data.</text>
</comment>
<dbReference type="InterPro" id="IPR019756">
    <property type="entry name" value="Pept_S26A_signal_pept_1_Ser-AS"/>
</dbReference>
<dbReference type="EC" id="3.4.21.89" evidence="3 7"/>
<keyword evidence="7" id="KW-1133">Transmembrane helix</keyword>
<comment type="catalytic activity">
    <reaction evidence="1 7">
        <text>Cleavage of hydrophobic, N-terminal signal or leader sequences from secreted and periplasmic proteins.</text>
        <dbReference type="EC" id="3.4.21.89"/>
    </reaction>
</comment>
<dbReference type="Pfam" id="PF10502">
    <property type="entry name" value="Peptidase_S26"/>
    <property type="match status" value="1"/>
</dbReference>
<gene>
    <name evidence="9" type="ORF">A2721_00990</name>
</gene>
<comment type="similarity">
    <text evidence="2 7">Belongs to the peptidase S26 family.</text>
</comment>
<evidence type="ECO:0000256" key="1">
    <source>
        <dbReference type="ARBA" id="ARBA00000677"/>
    </source>
</evidence>
<evidence type="ECO:0000256" key="7">
    <source>
        <dbReference type="RuleBase" id="RU362042"/>
    </source>
</evidence>
<evidence type="ECO:0000256" key="4">
    <source>
        <dbReference type="ARBA" id="ARBA00022670"/>
    </source>
</evidence>
<dbReference type="NCBIfam" id="TIGR02227">
    <property type="entry name" value="sigpep_I_bact"/>
    <property type="match status" value="1"/>
</dbReference>
<evidence type="ECO:0000256" key="3">
    <source>
        <dbReference type="ARBA" id="ARBA00013208"/>
    </source>
</evidence>
<evidence type="ECO:0000313" key="9">
    <source>
        <dbReference type="EMBL" id="OGG19744.1"/>
    </source>
</evidence>
<feature type="active site" evidence="6">
    <location>
        <position position="42"/>
    </location>
</feature>
<reference evidence="9 10" key="1">
    <citation type="journal article" date="2016" name="Nat. Commun.">
        <title>Thousands of microbial genomes shed light on interconnected biogeochemical processes in an aquifer system.</title>
        <authorList>
            <person name="Anantharaman K."/>
            <person name="Brown C.T."/>
            <person name="Hug L.A."/>
            <person name="Sharon I."/>
            <person name="Castelle C.J."/>
            <person name="Probst A.J."/>
            <person name="Thomas B.C."/>
            <person name="Singh A."/>
            <person name="Wilkins M.J."/>
            <person name="Karaoz U."/>
            <person name="Brodie E.L."/>
            <person name="Williams K.H."/>
            <person name="Hubbard S.S."/>
            <person name="Banfield J.F."/>
        </authorList>
    </citation>
    <scope>NUCLEOTIDE SEQUENCE [LARGE SCALE GENOMIC DNA]</scope>
</reference>
<dbReference type="GO" id="GO:0006465">
    <property type="term" value="P:signal peptide processing"/>
    <property type="evidence" value="ECO:0007669"/>
    <property type="project" value="InterPro"/>
</dbReference>
<dbReference type="PROSITE" id="PS00761">
    <property type="entry name" value="SPASE_I_3"/>
    <property type="match status" value="1"/>
</dbReference>